<gene>
    <name evidence="1" type="ORF">SAMN05518846_11420</name>
</gene>
<accession>A0A1I3ZVK6</accession>
<reference evidence="2" key="1">
    <citation type="submission" date="2016-10" db="EMBL/GenBank/DDBJ databases">
        <authorList>
            <person name="Varghese N."/>
            <person name="Submissions S."/>
        </authorList>
    </citation>
    <scope>NUCLEOTIDE SEQUENCE [LARGE SCALE GENOMIC DNA]</scope>
    <source>
        <strain evidence="2">OK042</strain>
    </source>
</reference>
<dbReference type="STRING" id="1884381.SAMN05518846_11420"/>
<keyword evidence="2" id="KW-1185">Reference proteome</keyword>
<dbReference type="AlphaFoldDB" id="A0A1I3ZVK6"/>
<name>A0A1I3ZVK6_9BACL</name>
<protein>
    <submittedName>
        <fullName evidence="1">Uncharacterized protein</fullName>
    </submittedName>
</protein>
<proteinExistence type="predicted"/>
<evidence type="ECO:0000313" key="1">
    <source>
        <dbReference type="EMBL" id="SFK48088.1"/>
    </source>
</evidence>
<dbReference type="EMBL" id="FORT01000014">
    <property type="protein sequence ID" value="SFK48088.1"/>
    <property type="molecule type" value="Genomic_DNA"/>
</dbReference>
<evidence type="ECO:0000313" key="2">
    <source>
        <dbReference type="Proteomes" id="UP000198915"/>
    </source>
</evidence>
<sequence>MKKNTALLERIQKANPFHIGRINFFQLERFYPFYLQGSPAAIDHQLCTRHKARFVGRQIEGSIRNIFRLTEIRELGVRLIIRNRASFLHRRQPIWTGRAGHLWLPYTDWSRP</sequence>
<dbReference type="Proteomes" id="UP000198915">
    <property type="component" value="Unassembled WGS sequence"/>
</dbReference>
<organism evidence="1 2">
    <name type="scientific">Brevibacillus centrosporus</name>
    <dbReference type="NCBI Taxonomy" id="54910"/>
    <lineage>
        <taxon>Bacteria</taxon>
        <taxon>Bacillati</taxon>
        <taxon>Bacillota</taxon>
        <taxon>Bacilli</taxon>
        <taxon>Bacillales</taxon>
        <taxon>Paenibacillaceae</taxon>
        <taxon>Brevibacillus</taxon>
    </lineage>
</organism>